<dbReference type="EMBL" id="MSCM01000001">
    <property type="protein sequence ID" value="PQJ82437.1"/>
    <property type="molecule type" value="Genomic_DNA"/>
</dbReference>
<gene>
    <name evidence="1" type="ORF">BTO16_07520</name>
</gene>
<dbReference type="OrthoDB" id="6057717at2"/>
<sequence length="206" mass="24277">MNKFTTLILIVFSIVSCEKENSNSYIKVENEAINDIILEMTKFDEMKNVIDTKNKKLILYVDTVLDTTTAITYKPEGFEIEANDLSFEEIEQAKLAFIQDSVKYEREKNLFINLKNDQLKKRALNYSFKNDQLNIKYFDGEKTEDFETNENEFGYLFISRIIFNDDYTRGYLHYDFICGDGCAWDYNIEIVKTNDKWKISEYFSGG</sequence>
<reference evidence="1 2" key="1">
    <citation type="submission" date="2016-12" db="EMBL/GenBank/DDBJ databases">
        <title>Trade-off between light-utilization and light-protection in marine flavobacteria.</title>
        <authorList>
            <person name="Kumagai Y."/>
            <person name="Yoshizawa S."/>
            <person name="Kogure K."/>
            <person name="Iwasaki W."/>
        </authorList>
    </citation>
    <scope>NUCLEOTIDE SEQUENCE [LARGE SCALE GENOMIC DNA]</scope>
    <source>
        <strain evidence="1 2">ATCC 43844</strain>
    </source>
</reference>
<evidence type="ECO:0000313" key="2">
    <source>
        <dbReference type="Proteomes" id="UP000239068"/>
    </source>
</evidence>
<keyword evidence="2" id="KW-1185">Reference proteome</keyword>
<dbReference type="Proteomes" id="UP000239068">
    <property type="component" value="Unassembled WGS sequence"/>
</dbReference>
<accession>A0A2S7WXY3</accession>
<dbReference type="AlphaFoldDB" id="A0A2S7WXY3"/>
<dbReference type="PROSITE" id="PS51257">
    <property type="entry name" value="PROKAR_LIPOPROTEIN"/>
    <property type="match status" value="1"/>
</dbReference>
<protein>
    <submittedName>
        <fullName evidence="1">Uncharacterized protein</fullName>
    </submittedName>
</protein>
<proteinExistence type="predicted"/>
<name>A0A2S7WXY3_9FLAO</name>
<organism evidence="1 2">
    <name type="scientific">Polaribacter glomeratus</name>
    <dbReference type="NCBI Taxonomy" id="102"/>
    <lineage>
        <taxon>Bacteria</taxon>
        <taxon>Pseudomonadati</taxon>
        <taxon>Bacteroidota</taxon>
        <taxon>Flavobacteriia</taxon>
        <taxon>Flavobacteriales</taxon>
        <taxon>Flavobacteriaceae</taxon>
    </lineage>
</organism>
<evidence type="ECO:0000313" key="1">
    <source>
        <dbReference type="EMBL" id="PQJ82437.1"/>
    </source>
</evidence>
<comment type="caution">
    <text evidence="1">The sequence shown here is derived from an EMBL/GenBank/DDBJ whole genome shotgun (WGS) entry which is preliminary data.</text>
</comment>
<dbReference type="RefSeq" id="WP_146105364.1">
    <property type="nucleotide sequence ID" value="NZ_MSCM01000001.1"/>
</dbReference>